<feature type="transmembrane region" description="Helical" evidence="6">
    <location>
        <begin position="30"/>
        <end position="51"/>
    </location>
</feature>
<evidence type="ECO:0000256" key="1">
    <source>
        <dbReference type="ARBA" id="ARBA00004141"/>
    </source>
</evidence>
<comment type="similarity">
    <text evidence="2">Belongs to the paxB family.</text>
</comment>
<dbReference type="RefSeq" id="XP_069197100.1">
    <property type="nucleotide sequence ID" value="XM_069344666.1"/>
</dbReference>
<name>A0ABR3P3Q3_9PEZI</name>
<comment type="caution">
    <text evidence="7">The sequence shown here is derived from an EMBL/GenBank/DDBJ whole genome shotgun (WGS) entry which is preliminary data.</text>
</comment>
<keyword evidence="4 6" id="KW-1133">Transmembrane helix</keyword>
<dbReference type="PANTHER" id="PTHR42038">
    <property type="match status" value="1"/>
</dbReference>
<dbReference type="PANTHER" id="PTHR42038:SF4">
    <property type="entry name" value="INTEGRAL MEMBRANE PROTEIN"/>
    <property type="match status" value="1"/>
</dbReference>
<feature type="transmembrane region" description="Helical" evidence="6">
    <location>
        <begin position="214"/>
        <end position="237"/>
    </location>
</feature>
<dbReference type="GeneID" id="95978651"/>
<accession>A0ABR3P3Q3</accession>
<dbReference type="InterPro" id="IPR039020">
    <property type="entry name" value="PaxB-like"/>
</dbReference>
<feature type="transmembrane region" description="Helical" evidence="6">
    <location>
        <begin position="87"/>
        <end position="107"/>
    </location>
</feature>
<feature type="transmembrane region" description="Helical" evidence="6">
    <location>
        <begin position="150"/>
        <end position="170"/>
    </location>
</feature>
<reference evidence="7 8" key="1">
    <citation type="submission" date="2024-07" db="EMBL/GenBank/DDBJ databases">
        <title>Draft sequence of the Neodothiora populina.</title>
        <authorList>
            <person name="Drown D.D."/>
            <person name="Schuette U.S."/>
            <person name="Buechlein A.B."/>
            <person name="Rusch D.R."/>
            <person name="Winton L.W."/>
            <person name="Adams G.A."/>
        </authorList>
    </citation>
    <scope>NUCLEOTIDE SEQUENCE [LARGE SCALE GENOMIC DNA]</scope>
    <source>
        <strain evidence="7 8">CPC 39397</strain>
    </source>
</reference>
<sequence length="246" mass="28538">MSAFSLARNCTSHLVVQPVDLKLNPPESYFFIQDGLIISCGAVYALCYLFYMSRTYRDKTCAGAIEYTCGTMAYELFYAFATTSTRFELLSFLMWFILDFSFASVAISSSIPPARRRTVATRMVFGVLIGICILYQLTQMFPDEREQKTAYWTGILLQFPIGWGSVYLLLKHRSTKGHSLEIWVTRYLGCYTAYGVFIWRYLNNPEGWTYVGSPWSWWIIVLTLIPETIYPFVYLWVHKQEKVKMA</sequence>
<protein>
    <submittedName>
        <fullName evidence="7">Uncharacterized protein</fullName>
    </submittedName>
</protein>
<dbReference type="Proteomes" id="UP001562354">
    <property type="component" value="Unassembled WGS sequence"/>
</dbReference>
<keyword evidence="3 6" id="KW-0812">Transmembrane</keyword>
<feature type="transmembrane region" description="Helical" evidence="6">
    <location>
        <begin position="63"/>
        <end position="81"/>
    </location>
</feature>
<organism evidence="7 8">
    <name type="scientific">Neodothiora populina</name>
    <dbReference type="NCBI Taxonomy" id="2781224"/>
    <lineage>
        <taxon>Eukaryota</taxon>
        <taxon>Fungi</taxon>
        <taxon>Dikarya</taxon>
        <taxon>Ascomycota</taxon>
        <taxon>Pezizomycotina</taxon>
        <taxon>Dothideomycetes</taxon>
        <taxon>Dothideomycetidae</taxon>
        <taxon>Dothideales</taxon>
        <taxon>Dothioraceae</taxon>
        <taxon>Neodothiora</taxon>
    </lineage>
</organism>
<gene>
    <name evidence="7" type="ORF">AAFC00_004951</name>
</gene>
<feature type="transmembrane region" description="Helical" evidence="6">
    <location>
        <begin position="182"/>
        <end position="202"/>
    </location>
</feature>
<evidence type="ECO:0000313" key="7">
    <source>
        <dbReference type="EMBL" id="KAL1297418.1"/>
    </source>
</evidence>
<comment type="subcellular location">
    <subcellularLocation>
        <location evidence="1">Membrane</location>
        <topology evidence="1">Multi-pass membrane protein</topology>
    </subcellularLocation>
</comment>
<feature type="transmembrane region" description="Helical" evidence="6">
    <location>
        <begin position="119"/>
        <end position="138"/>
    </location>
</feature>
<evidence type="ECO:0000256" key="6">
    <source>
        <dbReference type="SAM" id="Phobius"/>
    </source>
</evidence>
<evidence type="ECO:0000313" key="8">
    <source>
        <dbReference type="Proteomes" id="UP001562354"/>
    </source>
</evidence>
<evidence type="ECO:0000256" key="3">
    <source>
        <dbReference type="ARBA" id="ARBA00022692"/>
    </source>
</evidence>
<proteinExistence type="inferred from homology"/>
<evidence type="ECO:0000256" key="2">
    <source>
        <dbReference type="ARBA" id="ARBA00006757"/>
    </source>
</evidence>
<evidence type="ECO:0000256" key="5">
    <source>
        <dbReference type="ARBA" id="ARBA00023136"/>
    </source>
</evidence>
<keyword evidence="8" id="KW-1185">Reference proteome</keyword>
<dbReference type="Pfam" id="PF25129">
    <property type="entry name" value="Pyr4-TMTC"/>
    <property type="match status" value="1"/>
</dbReference>
<evidence type="ECO:0000256" key="4">
    <source>
        <dbReference type="ARBA" id="ARBA00022989"/>
    </source>
</evidence>
<dbReference type="EMBL" id="JBFMKM010000016">
    <property type="protein sequence ID" value="KAL1297418.1"/>
    <property type="molecule type" value="Genomic_DNA"/>
</dbReference>
<keyword evidence="5 6" id="KW-0472">Membrane</keyword>